<keyword evidence="2 7" id="KW-0812">Transmembrane</keyword>
<dbReference type="PANTHER" id="PTHR34038:SF1">
    <property type="entry name" value="ATP SYNTHASE MEMBRANE SUBUNIT K, MITOCHONDRIAL"/>
    <property type="match status" value="1"/>
</dbReference>
<dbReference type="Pfam" id="PF14960">
    <property type="entry name" value="ATP_synth_reg"/>
    <property type="match status" value="1"/>
</dbReference>
<dbReference type="InterPro" id="IPR009125">
    <property type="entry name" value="ATPMK"/>
</dbReference>
<evidence type="ECO:0000256" key="4">
    <source>
        <dbReference type="ARBA" id="ARBA00023128"/>
    </source>
</evidence>
<dbReference type="PRINTS" id="PR01821">
    <property type="entry name" value="DAPIT"/>
</dbReference>
<evidence type="ECO:0000313" key="9">
    <source>
        <dbReference type="RefSeq" id="XP_055887441.1"/>
    </source>
</evidence>
<evidence type="ECO:0000256" key="5">
    <source>
        <dbReference type="ARBA" id="ARBA00023136"/>
    </source>
</evidence>
<reference evidence="9" key="1">
    <citation type="submission" date="2025-08" db="UniProtKB">
        <authorList>
            <consortium name="RefSeq"/>
        </authorList>
    </citation>
    <scope>IDENTIFICATION</scope>
</reference>
<dbReference type="RefSeq" id="XP_055887441.1">
    <property type="nucleotide sequence ID" value="XM_056031466.1"/>
</dbReference>
<evidence type="ECO:0000256" key="6">
    <source>
        <dbReference type="SAM" id="MobiDB-lite"/>
    </source>
</evidence>
<proteinExistence type="predicted"/>
<evidence type="ECO:0000256" key="2">
    <source>
        <dbReference type="ARBA" id="ARBA00022692"/>
    </source>
</evidence>
<name>A0A9W3AJN2_BIOGL</name>
<feature type="region of interest" description="Disordered" evidence="6">
    <location>
        <begin position="52"/>
        <end position="91"/>
    </location>
</feature>
<organism evidence="8 9">
    <name type="scientific">Biomphalaria glabrata</name>
    <name type="common">Bloodfluke planorb</name>
    <name type="synonym">Freshwater snail</name>
    <dbReference type="NCBI Taxonomy" id="6526"/>
    <lineage>
        <taxon>Eukaryota</taxon>
        <taxon>Metazoa</taxon>
        <taxon>Spiralia</taxon>
        <taxon>Lophotrochozoa</taxon>
        <taxon>Mollusca</taxon>
        <taxon>Gastropoda</taxon>
        <taxon>Heterobranchia</taxon>
        <taxon>Euthyneura</taxon>
        <taxon>Panpulmonata</taxon>
        <taxon>Hygrophila</taxon>
        <taxon>Lymnaeoidea</taxon>
        <taxon>Planorbidae</taxon>
        <taxon>Biomphalaria</taxon>
    </lineage>
</organism>
<dbReference type="GeneID" id="129926581"/>
<dbReference type="GO" id="GO:0031966">
    <property type="term" value="C:mitochondrial membrane"/>
    <property type="evidence" value="ECO:0007669"/>
    <property type="project" value="UniProtKB-SubCell"/>
</dbReference>
<keyword evidence="5 7" id="KW-0472">Membrane</keyword>
<sequence length="91" mass="10679">MAGDFVPEEELNLTGIKKYFNSYTLRGRFNFVVATYSSIFAMIAWYKYRKSRRSTQEETEPLLDSEVEMTKAQEPKPKPKSKSGCQRSEYY</sequence>
<comment type="subcellular location">
    <subcellularLocation>
        <location evidence="1">Mitochondrion membrane</location>
        <topology evidence="1">Single-pass membrane protein</topology>
    </subcellularLocation>
</comment>
<gene>
    <name evidence="9" type="primary">LOC129926581</name>
</gene>
<dbReference type="OrthoDB" id="6128216at2759"/>
<dbReference type="AlphaFoldDB" id="A0A9W3AJN2"/>
<keyword evidence="8" id="KW-1185">Reference proteome</keyword>
<feature type="compositionally biased region" description="Basic and acidic residues" evidence="6">
    <location>
        <begin position="68"/>
        <end position="77"/>
    </location>
</feature>
<keyword evidence="3 7" id="KW-1133">Transmembrane helix</keyword>
<dbReference type="Proteomes" id="UP001165740">
    <property type="component" value="Chromosome 6"/>
</dbReference>
<evidence type="ECO:0000256" key="1">
    <source>
        <dbReference type="ARBA" id="ARBA00004304"/>
    </source>
</evidence>
<keyword evidence="4" id="KW-0496">Mitochondrion</keyword>
<evidence type="ECO:0000313" key="8">
    <source>
        <dbReference type="Proteomes" id="UP001165740"/>
    </source>
</evidence>
<feature type="transmembrane region" description="Helical" evidence="7">
    <location>
        <begin position="29"/>
        <end position="46"/>
    </location>
</feature>
<dbReference type="PANTHER" id="PTHR34038">
    <property type="entry name" value="ATP SYNTHASE MEMBRANE SUBUNIT DAPIT, MITOCHONDRIAL"/>
    <property type="match status" value="1"/>
</dbReference>
<feature type="compositionally biased region" description="Acidic residues" evidence="6">
    <location>
        <begin position="57"/>
        <end position="67"/>
    </location>
</feature>
<evidence type="ECO:0000256" key="7">
    <source>
        <dbReference type="SAM" id="Phobius"/>
    </source>
</evidence>
<evidence type="ECO:0000256" key="3">
    <source>
        <dbReference type="ARBA" id="ARBA00022989"/>
    </source>
</evidence>
<accession>A0A9W3AJN2</accession>
<protein>
    <submittedName>
        <fullName evidence="9">ATP synthase membrane subunit K, mitochondrial-like</fullName>
    </submittedName>
</protein>